<gene>
    <name evidence="2" type="ORF">MBM_07598</name>
</gene>
<accession>K1X0G5</accession>
<protein>
    <recommendedName>
        <fullName evidence="1">N-acetyltransferase domain-containing protein</fullName>
    </recommendedName>
</protein>
<dbReference type="GeneID" id="18763533"/>
<sequence>MSTHEPKGDPVTGPSSLLPDPSLTLKGRHSICLVPLSPSHTEGLYASLGGPENDGLYTYMPNEPIHSLDAMAKLVETLIGSPVFFPYAVLSTAKYTAVGIICYMNMVPEHRCIEIGHVLFGAMLQRTPASTECNFLLMRYAFEELGYRRVEWKANDFNELSKRAALRLGFTAEGVFRKHLVVKGKRRDTAWFSCIDDEWQAGVGKALSEWLGKSNFDAEGKQVKRLEEFRQKGECV</sequence>
<dbReference type="OMA" id="FGAPMQR"/>
<dbReference type="PANTHER" id="PTHR43441:SF2">
    <property type="entry name" value="FAMILY ACETYLTRANSFERASE, PUTATIVE (AFU_ORTHOLOGUE AFUA_7G00850)-RELATED"/>
    <property type="match status" value="1"/>
</dbReference>
<dbReference type="GO" id="GO:0008999">
    <property type="term" value="F:protein-N-terminal-alanine acetyltransferase activity"/>
    <property type="evidence" value="ECO:0007669"/>
    <property type="project" value="TreeGrafter"/>
</dbReference>
<dbReference type="InParanoid" id="K1X0G5"/>
<dbReference type="EMBL" id="JH921446">
    <property type="protein sequence ID" value="EKD14368.1"/>
    <property type="molecule type" value="Genomic_DNA"/>
</dbReference>
<dbReference type="HOGENOM" id="CLU_013985_1_2_1"/>
<dbReference type="Gene3D" id="3.40.630.30">
    <property type="match status" value="1"/>
</dbReference>
<dbReference type="Proteomes" id="UP000006753">
    <property type="component" value="Unassembled WGS sequence"/>
</dbReference>
<dbReference type="KEGG" id="mbe:MBM_07598"/>
<dbReference type="OrthoDB" id="41238at2759"/>
<dbReference type="InterPro" id="IPR000182">
    <property type="entry name" value="GNAT_dom"/>
</dbReference>
<feature type="domain" description="N-acetyltransferase" evidence="1">
    <location>
        <begin position="31"/>
        <end position="171"/>
    </location>
</feature>
<reference evidence="2 3" key="1">
    <citation type="journal article" date="2012" name="BMC Genomics">
        <title>Sequencing the genome of Marssonina brunnea reveals fungus-poplar co-evolution.</title>
        <authorList>
            <person name="Zhu S."/>
            <person name="Cao Y.-Z."/>
            <person name="Jiang C."/>
            <person name="Tan B.-Y."/>
            <person name="Wang Z."/>
            <person name="Feng S."/>
            <person name="Zhang L."/>
            <person name="Su X.-H."/>
            <person name="Brejova B."/>
            <person name="Vinar T."/>
            <person name="Xu M."/>
            <person name="Wang M.-X."/>
            <person name="Zhang S.-G."/>
            <person name="Huang M.-R."/>
            <person name="Wu R."/>
            <person name="Zhou Y."/>
        </authorList>
    </citation>
    <scope>NUCLEOTIDE SEQUENCE [LARGE SCALE GENOMIC DNA]</scope>
    <source>
        <strain evidence="2 3">MB_m1</strain>
    </source>
</reference>
<proteinExistence type="predicted"/>
<evidence type="ECO:0000259" key="1">
    <source>
        <dbReference type="Pfam" id="PF13302"/>
    </source>
</evidence>
<organism evidence="2 3">
    <name type="scientific">Marssonina brunnea f. sp. multigermtubi (strain MB_m1)</name>
    <name type="common">Marssonina leaf spot fungus</name>
    <dbReference type="NCBI Taxonomy" id="1072389"/>
    <lineage>
        <taxon>Eukaryota</taxon>
        <taxon>Fungi</taxon>
        <taxon>Dikarya</taxon>
        <taxon>Ascomycota</taxon>
        <taxon>Pezizomycotina</taxon>
        <taxon>Leotiomycetes</taxon>
        <taxon>Helotiales</taxon>
        <taxon>Drepanopezizaceae</taxon>
        <taxon>Drepanopeziza</taxon>
    </lineage>
</organism>
<dbReference type="eggNOG" id="ENOG502S3S6">
    <property type="taxonomic scope" value="Eukaryota"/>
</dbReference>
<dbReference type="Pfam" id="PF13302">
    <property type="entry name" value="Acetyltransf_3"/>
    <property type="match status" value="1"/>
</dbReference>
<evidence type="ECO:0000313" key="3">
    <source>
        <dbReference type="Proteomes" id="UP000006753"/>
    </source>
</evidence>
<dbReference type="RefSeq" id="XP_007295487.1">
    <property type="nucleotide sequence ID" value="XM_007295425.1"/>
</dbReference>
<dbReference type="GO" id="GO:1990189">
    <property type="term" value="F:protein N-terminal-serine acetyltransferase activity"/>
    <property type="evidence" value="ECO:0007669"/>
    <property type="project" value="TreeGrafter"/>
</dbReference>
<dbReference type="AlphaFoldDB" id="K1X0G5"/>
<dbReference type="FunCoup" id="K1X0G5">
    <property type="interactions" value="668"/>
</dbReference>
<dbReference type="PANTHER" id="PTHR43441">
    <property type="entry name" value="RIBOSOMAL-PROTEIN-SERINE ACETYLTRANSFERASE"/>
    <property type="match status" value="1"/>
</dbReference>
<name>K1X0G5_MARBU</name>
<keyword evidence="3" id="KW-1185">Reference proteome</keyword>
<dbReference type="SUPFAM" id="SSF55729">
    <property type="entry name" value="Acyl-CoA N-acyltransferases (Nat)"/>
    <property type="match status" value="1"/>
</dbReference>
<dbReference type="InterPro" id="IPR016181">
    <property type="entry name" value="Acyl_CoA_acyltransferase"/>
</dbReference>
<dbReference type="FunFam" id="3.40.630.30:FF:000047">
    <property type="entry name" value="Acetyltransferase, GNAT family"/>
    <property type="match status" value="1"/>
</dbReference>
<dbReference type="InterPro" id="IPR051908">
    <property type="entry name" value="Ribosomal_N-acetyltransferase"/>
</dbReference>
<evidence type="ECO:0000313" key="2">
    <source>
        <dbReference type="EMBL" id="EKD14368.1"/>
    </source>
</evidence>